<dbReference type="CDD" id="cd23934">
    <property type="entry name" value="AGPR_1_C"/>
    <property type="match status" value="1"/>
</dbReference>
<dbReference type="NCBIfam" id="TIGR01850">
    <property type="entry name" value="argC"/>
    <property type="match status" value="1"/>
</dbReference>
<dbReference type="SUPFAM" id="SSF55347">
    <property type="entry name" value="Glyceraldehyde-3-phosphate dehydrogenase-like, C-terminal domain"/>
    <property type="match status" value="1"/>
</dbReference>
<dbReference type="HAMAP" id="MF_00150">
    <property type="entry name" value="ArgC_type1"/>
    <property type="match status" value="1"/>
</dbReference>
<reference evidence="7" key="1">
    <citation type="submission" date="2020-05" db="EMBL/GenBank/DDBJ databases">
        <authorList>
            <person name="Chiriac C."/>
            <person name="Salcher M."/>
            <person name="Ghai R."/>
            <person name="Kavagutti S V."/>
        </authorList>
    </citation>
    <scope>NUCLEOTIDE SEQUENCE</scope>
</reference>
<dbReference type="GO" id="GO:0003942">
    <property type="term" value="F:N-acetyl-gamma-glutamyl-phosphate reductase activity"/>
    <property type="evidence" value="ECO:0007669"/>
    <property type="project" value="InterPro"/>
</dbReference>
<dbReference type="SMART" id="SM00859">
    <property type="entry name" value="Semialdhyde_dh"/>
    <property type="match status" value="1"/>
</dbReference>
<dbReference type="GO" id="GO:0051287">
    <property type="term" value="F:NAD binding"/>
    <property type="evidence" value="ECO:0007669"/>
    <property type="project" value="InterPro"/>
</dbReference>
<feature type="domain" description="Semialdehyde dehydrogenase NAD-binding" evidence="6">
    <location>
        <begin position="4"/>
        <end position="142"/>
    </location>
</feature>
<dbReference type="PANTHER" id="PTHR32338">
    <property type="entry name" value="N-ACETYL-GAMMA-GLUTAMYL-PHOSPHATE REDUCTASE, CHLOROPLASTIC-RELATED-RELATED"/>
    <property type="match status" value="1"/>
</dbReference>
<protein>
    <submittedName>
        <fullName evidence="7">Unannotated protein</fullName>
    </submittedName>
</protein>
<dbReference type="InterPro" id="IPR036291">
    <property type="entry name" value="NAD(P)-bd_dom_sf"/>
</dbReference>
<name>A0A6J7KDH6_9ZZZZ</name>
<evidence type="ECO:0000313" key="7">
    <source>
        <dbReference type="EMBL" id="CAB4953597.1"/>
    </source>
</evidence>
<accession>A0A6J7KDH6</accession>
<keyword evidence="2" id="KW-0028">Amino-acid biosynthesis</keyword>
<dbReference type="InterPro" id="IPR000706">
    <property type="entry name" value="AGPR_type-1"/>
</dbReference>
<keyword evidence="3" id="KW-0521">NADP</keyword>
<dbReference type="SUPFAM" id="SSF51735">
    <property type="entry name" value="NAD(P)-binding Rossmann-fold domains"/>
    <property type="match status" value="1"/>
</dbReference>
<dbReference type="InterPro" id="IPR058924">
    <property type="entry name" value="AGPR_dimerisation_dom"/>
</dbReference>
<dbReference type="EMBL" id="CAFBNL010000041">
    <property type="protein sequence ID" value="CAB4953597.1"/>
    <property type="molecule type" value="Genomic_DNA"/>
</dbReference>
<evidence type="ECO:0000259" key="6">
    <source>
        <dbReference type="SMART" id="SM00859"/>
    </source>
</evidence>
<proteinExistence type="inferred from homology"/>
<dbReference type="InterPro" id="IPR023013">
    <property type="entry name" value="AGPR_AS"/>
</dbReference>
<dbReference type="Pfam" id="PF01118">
    <property type="entry name" value="Semialdhyde_dh"/>
    <property type="match status" value="1"/>
</dbReference>
<keyword evidence="4" id="KW-0560">Oxidoreductase</keyword>
<keyword evidence="1" id="KW-0055">Arginine biosynthesis</keyword>
<dbReference type="Gene3D" id="3.30.360.10">
    <property type="entry name" value="Dihydrodipicolinate Reductase, domain 2"/>
    <property type="match status" value="1"/>
</dbReference>
<gene>
    <name evidence="7" type="ORF">UFOPK3789_00844</name>
</gene>
<dbReference type="CDD" id="cd17895">
    <property type="entry name" value="AGPR_1_N"/>
    <property type="match status" value="1"/>
</dbReference>
<dbReference type="AlphaFoldDB" id="A0A6J7KDH6"/>
<dbReference type="PANTHER" id="PTHR32338:SF10">
    <property type="entry name" value="N-ACETYL-GAMMA-GLUTAMYL-PHOSPHATE REDUCTASE, CHLOROPLASTIC-RELATED"/>
    <property type="match status" value="1"/>
</dbReference>
<evidence type="ECO:0000256" key="3">
    <source>
        <dbReference type="ARBA" id="ARBA00022857"/>
    </source>
</evidence>
<dbReference type="InterPro" id="IPR050085">
    <property type="entry name" value="AGPR"/>
</dbReference>
<evidence type="ECO:0000256" key="2">
    <source>
        <dbReference type="ARBA" id="ARBA00022605"/>
    </source>
</evidence>
<sequence length="345" mass="35965">MAKRIGVIGGSGYTGVELLRILHSHPETEVVLTTADSNAGAMVGELYPSLQAAYPHLAFTSIEAADLDGLDLVFVALPHGASQAIMPGVLSSVPHVVDLGADFRLPPPLYKEWYGEEHTAPDLQGSFAFGLPEVFRSNIVSSAHVASPGCYPTVSSLALAPLLANGVVAPEGILVDAMSGVSGTGRSAKVTSLFSEVDGTIAAYGLLNHRHTAEIELVLSHVAGAPVSVLFTPHLVPMVRGIHATAHARPIQSGLSTEALLAMYREYYADEPFVVVTDAPPTTKACMGANTLHITVRYDARTDSVLALGVIDNLVKGASGQAIQNANILLGIPEATGLPITGLMP</sequence>
<dbReference type="GO" id="GO:0006526">
    <property type="term" value="P:L-arginine biosynthetic process"/>
    <property type="evidence" value="ECO:0007669"/>
    <property type="project" value="UniProtKB-KW"/>
</dbReference>
<comment type="pathway">
    <text evidence="5">Amino-acid biosynthesis.</text>
</comment>
<organism evidence="7">
    <name type="scientific">freshwater metagenome</name>
    <dbReference type="NCBI Taxonomy" id="449393"/>
    <lineage>
        <taxon>unclassified sequences</taxon>
        <taxon>metagenomes</taxon>
        <taxon>ecological metagenomes</taxon>
    </lineage>
</organism>
<evidence type="ECO:0000256" key="5">
    <source>
        <dbReference type="ARBA" id="ARBA00029440"/>
    </source>
</evidence>
<dbReference type="Gene3D" id="3.40.50.720">
    <property type="entry name" value="NAD(P)-binding Rossmann-like Domain"/>
    <property type="match status" value="1"/>
</dbReference>
<dbReference type="Pfam" id="PF22698">
    <property type="entry name" value="Semialdhyde_dhC_1"/>
    <property type="match status" value="1"/>
</dbReference>
<dbReference type="GO" id="GO:0070401">
    <property type="term" value="F:NADP+ binding"/>
    <property type="evidence" value="ECO:0007669"/>
    <property type="project" value="InterPro"/>
</dbReference>
<evidence type="ECO:0000256" key="1">
    <source>
        <dbReference type="ARBA" id="ARBA00022571"/>
    </source>
</evidence>
<evidence type="ECO:0000256" key="4">
    <source>
        <dbReference type="ARBA" id="ARBA00023002"/>
    </source>
</evidence>
<dbReference type="InterPro" id="IPR000534">
    <property type="entry name" value="Semialdehyde_DH_NAD-bd"/>
</dbReference>
<dbReference type="PROSITE" id="PS01224">
    <property type="entry name" value="ARGC"/>
    <property type="match status" value="1"/>
</dbReference>